<evidence type="ECO:0000313" key="4">
    <source>
        <dbReference type="EMBL" id="KAF4952454.1"/>
    </source>
</evidence>
<organism evidence="4 5">
    <name type="scientific">Fusarium sarcochroum</name>
    <dbReference type="NCBI Taxonomy" id="1208366"/>
    <lineage>
        <taxon>Eukaryota</taxon>
        <taxon>Fungi</taxon>
        <taxon>Dikarya</taxon>
        <taxon>Ascomycota</taxon>
        <taxon>Pezizomycotina</taxon>
        <taxon>Sordariomycetes</taxon>
        <taxon>Hypocreomycetidae</taxon>
        <taxon>Hypocreales</taxon>
        <taxon>Nectriaceae</taxon>
        <taxon>Fusarium</taxon>
        <taxon>Fusarium lateritium species complex</taxon>
    </lineage>
</organism>
<keyword evidence="5" id="KW-1185">Reference proteome</keyword>
<evidence type="ECO:0000256" key="1">
    <source>
        <dbReference type="SAM" id="MobiDB-lite"/>
    </source>
</evidence>
<proteinExistence type="predicted"/>
<feature type="region of interest" description="Disordered" evidence="1">
    <location>
        <begin position="129"/>
        <end position="151"/>
    </location>
</feature>
<name>A0A8H4T705_9HYPO</name>
<dbReference type="AlphaFoldDB" id="A0A8H4T705"/>
<dbReference type="InterPro" id="IPR025476">
    <property type="entry name" value="Helitron_helicase-like"/>
</dbReference>
<comment type="caution">
    <text evidence="4">The sequence shown here is derived from an EMBL/GenBank/DDBJ whole genome shotgun (WGS) entry which is preliminary data.</text>
</comment>
<gene>
    <name evidence="4" type="ORF">FSARC_12626</name>
</gene>
<dbReference type="Pfam" id="PF20209">
    <property type="entry name" value="DUF6570"/>
    <property type="match status" value="1"/>
</dbReference>
<dbReference type="EMBL" id="JABEXW010000880">
    <property type="protein sequence ID" value="KAF4952454.1"/>
    <property type="molecule type" value="Genomic_DNA"/>
</dbReference>
<feature type="domain" description="Helitron helicase-like" evidence="2">
    <location>
        <begin position="213"/>
        <end position="358"/>
    </location>
</feature>
<evidence type="ECO:0008006" key="6">
    <source>
        <dbReference type="Google" id="ProtNLM"/>
    </source>
</evidence>
<dbReference type="OrthoDB" id="5100512at2759"/>
<evidence type="ECO:0000259" key="3">
    <source>
        <dbReference type="Pfam" id="PF20209"/>
    </source>
</evidence>
<reference evidence="4" key="1">
    <citation type="journal article" date="2020" name="BMC Genomics">
        <title>Correction to: Identification and distribution of gene clusters required for synthesis of sphingolipid metabolism inhibitors in diverse species of the filamentous fungus Fusarium.</title>
        <authorList>
            <person name="Kim H.S."/>
            <person name="Lohmar J.M."/>
            <person name="Busman M."/>
            <person name="Brown D.W."/>
            <person name="Naumann T.A."/>
            <person name="Divon H.H."/>
            <person name="Lysoe E."/>
            <person name="Uhlig S."/>
            <person name="Proctor R.H."/>
        </authorList>
    </citation>
    <scope>NUCLEOTIDE SEQUENCE</scope>
    <source>
        <strain evidence="4">NRRL 20472</strain>
    </source>
</reference>
<dbReference type="InterPro" id="IPR046700">
    <property type="entry name" value="DUF6570"/>
</dbReference>
<dbReference type="Proteomes" id="UP000622797">
    <property type="component" value="Unassembled WGS sequence"/>
</dbReference>
<dbReference type="Pfam" id="PF14214">
    <property type="entry name" value="Helitron_like_N"/>
    <property type="match status" value="1"/>
</dbReference>
<feature type="domain" description="DUF6570" evidence="3">
    <location>
        <begin position="13"/>
        <end position="99"/>
    </location>
</feature>
<protein>
    <recommendedName>
        <fullName evidence="6">Helitron helicase-like domain-containing protein</fullName>
    </recommendedName>
</protein>
<evidence type="ECO:0000313" key="5">
    <source>
        <dbReference type="Proteomes" id="UP000622797"/>
    </source>
</evidence>
<evidence type="ECO:0000259" key="2">
    <source>
        <dbReference type="Pfam" id="PF14214"/>
    </source>
</evidence>
<accession>A0A8H4T705</accession>
<sequence length="374" mass="43109">MPQPVESTSHDLQGQQYSYKGHVINFVKDVGQVDQQLPLLPRELDVILLRPQNQTAQPHMTRQFRGQFRVREGHIRQWLEFLRANHPGCRDVVIDEDHLSQLLQDGDITSQLIAELIEPAEIEECLQDDLDDTPGRSQQPDVPLEPAPGHEPQLEMPHIRSTPLNEFNRSQALLSLAFPTLLPMGEGDFIEPRERGVQYADYIERLMKFHDGVDISQLRAAFDPDSPAAKALLNSVVRYSGSLRGIRPFWGGQRHQLEAYVHRLGCPGIFLTFSTADLHWESLQQHMHRYVEWQNADNRGKVSIARRNLKENPHIAAHHFQMRFTSFYKHVIKPKFNITDSWFRYEWQARGSTHSHGLFWVKEAPTLNSSTEAS</sequence>
<reference evidence="4" key="2">
    <citation type="submission" date="2020-05" db="EMBL/GenBank/DDBJ databases">
        <authorList>
            <person name="Kim H.-S."/>
            <person name="Proctor R.H."/>
            <person name="Brown D.W."/>
        </authorList>
    </citation>
    <scope>NUCLEOTIDE SEQUENCE</scope>
    <source>
        <strain evidence="4">NRRL 20472</strain>
    </source>
</reference>